<protein>
    <recommendedName>
        <fullName evidence="3">Lipid A 3-O-deacylase</fullName>
    </recommendedName>
</protein>
<gene>
    <name evidence="1" type="ORF">IX84_04425</name>
</gene>
<evidence type="ECO:0008006" key="3">
    <source>
        <dbReference type="Google" id="ProtNLM"/>
    </source>
</evidence>
<dbReference type="Gene3D" id="2.40.160.20">
    <property type="match status" value="1"/>
</dbReference>
<organism evidence="1 2">
    <name type="scientific">Phaeodactylibacter xiamenensis</name>
    <dbReference type="NCBI Taxonomy" id="1524460"/>
    <lineage>
        <taxon>Bacteria</taxon>
        <taxon>Pseudomonadati</taxon>
        <taxon>Bacteroidota</taxon>
        <taxon>Saprospiria</taxon>
        <taxon>Saprospirales</taxon>
        <taxon>Haliscomenobacteraceae</taxon>
        <taxon>Phaeodactylibacter</taxon>
    </lineage>
</organism>
<name>A0A098S901_9BACT</name>
<keyword evidence="2" id="KW-1185">Reference proteome</keyword>
<dbReference type="Pfam" id="PF09411">
    <property type="entry name" value="PagL"/>
    <property type="match status" value="1"/>
</dbReference>
<dbReference type="InterPro" id="IPR018550">
    <property type="entry name" value="Lipid-A_deacylase-rel"/>
</dbReference>
<evidence type="ECO:0000313" key="1">
    <source>
        <dbReference type="EMBL" id="KGE89034.1"/>
    </source>
</evidence>
<accession>A0A098S901</accession>
<reference evidence="1 2" key="1">
    <citation type="journal article" date="2014" name="Int. J. Syst. Evol. Microbiol.">
        <title>Phaeodactylibacter xiamenensis gen. nov., sp. nov., a member of the family Saprospiraceae isolated from the marine alga Phaeodactylum tricornutum.</title>
        <authorList>
            <person name="Chen Z.Jr."/>
            <person name="Lei X."/>
            <person name="Lai Q."/>
            <person name="Li Y."/>
            <person name="Zhang B."/>
            <person name="Zhang J."/>
            <person name="Zhang H."/>
            <person name="Yang L."/>
            <person name="Zheng W."/>
            <person name="Tian Y."/>
            <person name="Yu Z."/>
            <person name="Xu H.Jr."/>
            <person name="Zheng T."/>
        </authorList>
    </citation>
    <scope>NUCLEOTIDE SEQUENCE [LARGE SCALE GENOMIC DNA]</scope>
    <source>
        <strain evidence="1 2">KD52</strain>
    </source>
</reference>
<evidence type="ECO:0000313" key="2">
    <source>
        <dbReference type="Proteomes" id="UP000029736"/>
    </source>
</evidence>
<dbReference type="AlphaFoldDB" id="A0A098S901"/>
<dbReference type="Proteomes" id="UP000029736">
    <property type="component" value="Unassembled WGS sequence"/>
</dbReference>
<comment type="caution">
    <text evidence="1">The sequence shown here is derived from an EMBL/GenBank/DDBJ whole genome shotgun (WGS) entry which is preliminary data.</text>
</comment>
<sequence>MFLLFLPALGMAQQANRQHYTGLNLGVSVIQEDLREGYAYQPFTLLAETSLWLIGPVSVYAEGQFVYADTPIEPGAVYETGLNMGFRYQAQLSERWLLGAAIGAGPHYITLNTESQAPGFIFSDNFELGFSYLPPARDWGINLRTRFRHISNAGFKYPNLGLDNLFVIIGIRQQI</sequence>
<dbReference type="EMBL" id="JPOS01000012">
    <property type="protein sequence ID" value="KGE89034.1"/>
    <property type="molecule type" value="Genomic_DNA"/>
</dbReference>
<proteinExistence type="predicted"/>